<comment type="caution">
    <text evidence="2">The sequence shown here is derived from an EMBL/GenBank/DDBJ whole genome shotgun (WGS) entry which is preliminary data.</text>
</comment>
<organism evidence="2">
    <name type="scientific">Tanacetum cinerariifolium</name>
    <name type="common">Dalmatian daisy</name>
    <name type="synonym">Chrysanthemum cinerariifolium</name>
    <dbReference type="NCBI Taxonomy" id="118510"/>
    <lineage>
        <taxon>Eukaryota</taxon>
        <taxon>Viridiplantae</taxon>
        <taxon>Streptophyta</taxon>
        <taxon>Embryophyta</taxon>
        <taxon>Tracheophyta</taxon>
        <taxon>Spermatophyta</taxon>
        <taxon>Magnoliopsida</taxon>
        <taxon>eudicotyledons</taxon>
        <taxon>Gunneridae</taxon>
        <taxon>Pentapetalae</taxon>
        <taxon>asterids</taxon>
        <taxon>campanulids</taxon>
        <taxon>Asterales</taxon>
        <taxon>Asteraceae</taxon>
        <taxon>Asteroideae</taxon>
        <taxon>Anthemideae</taxon>
        <taxon>Anthemidinae</taxon>
        <taxon>Tanacetum</taxon>
    </lineage>
</organism>
<accession>A0A6L2J7A1</accession>
<feature type="region of interest" description="Disordered" evidence="1">
    <location>
        <begin position="1"/>
        <end position="148"/>
    </location>
</feature>
<gene>
    <name evidence="2" type="ORF">Tci_004714</name>
</gene>
<evidence type="ECO:0000256" key="1">
    <source>
        <dbReference type="SAM" id="MobiDB-lite"/>
    </source>
</evidence>
<sequence>MSLESFQAPVGGVAIREPASGVTRSLSVVEDAETEANMEKSNSEGDTEILNPEHAALYDTLEASMDRENSEEFLEATAKSCKRRRDDQDPPSPPPKDLDQSKKQRHDYDTSTSKQSQAQTSSAWKTSDIREAPSSSSKQNNASQSEQPRTTFQYQMMCISQTLRIPVLPIFLRSRLDLTEIENNCANAIANAYKDPEENKLIQKIRDMRSFIKWYCKRIVKSKLSKADLEGPAFKVVRPFHKNNISFQFQMEECHLLLTNQIDLVNHEGNQVVSDMSKPLPLGGLSSQVTIQPQYFFNKDLEYLVSGDKDRRNALSISKIKAAYYQDFRLEELVSSLWIKSVREYDISAAYGISHWWFKRKEFYITRYSALSDHCTVRSHMKILNVVNLKTFLRYSYTFLREFVLRRSDYKDYKISQADFKNLHPNDFEDLYMLHL</sequence>
<feature type="compositionally biased region" description="Low complexity" evidence="1">
    <location>
        <begin position="110"/>
        <end position="126"/>
    </location>
</feature>
<feature type="compositionally biased region" description="Basic and acidic residues" evidence="1">
    <location>
        <begin position="96"/>
        <end position="109"/>
    </location>
</feature>
<evidence type="ECO:0000313" key="2">
    <source>
        <dbReference type="EMBL" id="GEU32736.1"/>
    </source>
</evidence>
<name>A0A6L2J7A1_TANCI</name>
<proteinExistence type="predicted"/>
<dbReference type="AlphaFoldDB" id="A0A6L2J7A1"/>
<reference evidence="2" key="1">
    <citation type="journal article" date="2019" name="Sci. Rep.">
        <title>Draft genome of Tanacetum cinerariifolium, the natural source of mosquito coil.</title>
        <authorList>
            <person name="Yamashiro T."/>
            <person name="Shiraishi A."/>
            <person name="Satake H."/>
            <person name="Nakayama K."/>
        </authorList>
    </citation>
    <scope>NUCLEOTIDE SEQUENCE</scope>
</reference>
<dbReference type="EMBL" id="BKCJ010000386">
    <property type="protein sequence ID" value="GEU32736.1"/>
    <property type="molecule type" value="Genomic_DNA"/>
</dbReference>
<protein>
    <submittedName>
        <fullName evidence="2">Uncharacterized protein</fullName>
    </submittedName>
</protein>
<feature type="compositionally biased region" description="Low complexity" evidence="1">
    <location>
        <begin position="134"/>
        <end position="145"/>
    </location>
</feature>